<reference evidence="1" key="2">
    <citation type="journal article" date="2022" name="Microbiol. Resour. Announc.">
        <title>Metagenome Sequencing to Explore Phylogenomics of Terrestrial Cyanobacteria.</title>
        <authorList>
            <person name="Ward R.D."/>
            <person name="Stajich J.E."/>
            <person name="Johansen J.R."/>
            <person name="Huntemann M."/>
            <person name="Clum A."/>
            <person name="Foster B."/>
            <person name="Foster B."/>
            <person name="Roux S."/>
            <person name="Palaniappan K."/>
            <person name="Varghese N."/>
            <person name="Mukherjee S."/>
            <person name="Reddy T.B.K."/>
            <person name="Daum C."/>
            <person name="Copeland A."/>
            <person name="Chen I.A."/>
            <person name="Ivanova N.N."/>
            <person name="Kyrpides N.C."/>
            <person name="Shapiro N."/>
            <person name="Eloe-Fadrosh E.A."/>
            <person name="Pietrasiak N."/>
        </authorList>
    </citation>
    <scope>NUCLEOTIDE SEQUENCE</scope>
    <source>
        <strain evidence="1">HA4357-MV3</strain>
    </source>
</reference>
<protein>
    <submittedName>
        <fullName evidence="1">Uncharacterized protein</fullName>
    </submittedName>
</protein>
<organism evidence="1 2">
    <name type="scientific">Pelatocladus maniniholoensis HA4357-MV3</name>
    <dbReference type="NCBI Taxonomy" id="1117104"/>
    <lineage>
        <taxon>Bacteria</taxon>
        <taxon>Bacillati</taxon>
        <taxon>Cyanobacteriota</taxon>
        <taxon>Cyanophyceae</taxon>
        <taxon>Nostocales</taxon>
        <taxon>Nostocaceae</taxon>
        <taxon>Pelatocladus</taxon>
    </lineage>
</organism>
<sequence length="65" mass="7590">MSRSRDRAPEFLENSQDKREVKRANVVKMLLCGDKHEAPTANTGRFVWFYQVSGKRRFSKTELSV</sequence>
<dbReference type="EMBL" id="JAHHHW010000085">
    <property type="protein sequence ID" value="MBW4432435.1"/>
    <property type="molecule type" value="Genomic_DNA"/>
</dbReference>
<reference evidence="1" key="1">
    <citation type="submission" date="2021-05" db="EMBL/GenBank/DDBJ databases">
        <authorList>
            <person name="Pietrasiak N."/>
            <person name="Ward R."/>
            <person name="Stajich J.E."/>
            <person name="Kurbessoian T."/>
        </authorList>
    </citation>
    <scope>NUCLEOTIDE SEQUENCE</scope>
    <source>
        <strain evidence="1">HA4357-MV3</strain>
    </source>
</reference>
<evidence type="ECO:0000313" key="1">
    <source>
        <dbReference type="EMBL" id="MBW4432435.1"/>
    </source>
</evidence>
<evidence type="ECO:0000313" key="2">
    <source>
        <dbReference type="Proteomes" id="UP000813215"/>
    </source>
</evidence>
<name>A0A9E3LTY3_9NOST</name>
<proteinExistence type="predicted"/>
<dbReference type="AlphaFoldDB" id="A0A9E3LTY3"/>
<dbReference type="Proteomes" id="UP000813215">
    <property type="component" value="Unassembled WGS sequence"/>
</dbReference>
<gene>
    <name evidence="1" type="ORF">KME28_12045</name>
</gene>
<accession>A0A9E3LTY3</accession>
<comment type="caution">
    <text evidence="1">The sequence shown here is derived from an EMBL/GenBank/DDBJ whole genome shotgun (WGS) entry which is preliminary data.</text>
</comment>